<dbReference type="Gene3D" id="3.30.1370.50">
    <property type="entry name" value="R3H-like domain"/>
    <property type="match status" value="1"/>
</dbReference>
<evidence type="ECO:0000259" key="1">
    <source>
        <dbReference type="PROSITE" id="PS51061"/>
    </source>
</evidence>
<reference evidence="2 3" key="1">
    <citation type="submission" date="2024-05" db="EMBL/GenBank/DDBJ databases">
        <title>A draft genome resource for the thread blight pathogen Marasmius tenuissimus strain MS-2.</title>
        <authorList>
            <person name="Yulfo-Soto G.E."/>
            <person name="Baruah I.K."/>
            <person name="Amoako-Attah I."/>
            <person name="Bukari Y."/>
            <person name="Meinhardt L.W."/>
            <person name="Bailey B.A."/>
            <person name="Cohen S.P."/>
        </authorList>
    </citation>
    <scope>NUCLEOTIDE SEQUENCE [LARGE SCALE GENOMIC DNA]</scope>
    <source>
        <strain evidence="2 3">MS-2</strain>
    </source>
</reference>
<organism evidence="2 3">
    <name type="scientific">Marasmius tenuissimus</name>
    <dbReference type="NCBI Taxonomy" id="585030"/>
    <lineage>
        <taxon>Eukaryota</taxon>
        <taxon>Fungi</taxon>
        <taxon>Dikarya</taxon>
        <taxon>Basidiomycota</taxon>
        <taxon>Agaricomycotina</taxon>
        <taxon>Agaricomycetes</taxon>
        <taxon>Agaricomycetidae</taxon>
        <taxon>Agaricales</taxon>
        <taxon>Marasmiineae</taxon>
        <taxon>Marasmiaceae</taxon>
        <taxon>Marasmius</taxon>
    </lineage>
</organism>
<dbReference type="Proteomes" id="UP001437256">
    <property type="component" value="Unassembled WGS sequence"/>
</dbReference>
<keyword evidence="3" id="KW-1185">Reference proteome</keyword>
<dbReference type="InterPro" id="IPR036867">
    <property type="entry name" value="R3H_dom_sf"/>
</dbReference>
<comment type="caution">
    <text evidence="2">The sequence shown here is derived from an EMBL/GenBank/DDBJ whole genome shotgun (WGS) entry which is preliminary data.</text>
</comment>
<dbReference type="SUPFAM" id="SSF82708">
    <property type="entry name" value="R3H domain"/>
    <property type="match status" value="1"/>
</dbReference>
<dbReference type="Pfam" id="PF01424">
    <property type="entry name" value="R3H"/>
    <property type="match status" value="1"/>
</dbReference>
<name>A0ABR3A0E5_9AGAR</name>
<evidence type="ECO:0000313" key="2">
    <source>
        <dbReference type="EMBL" id="KAL0067331.1"/>
    </source>
</evidence>
<dbReference type="PROSITE" id="PS51061">
    <property type="entry name" value="R3H"/>
    <property type="match status" value="1"/>
</dbReference>
<dbReference type="InterPro" id="IPR001374">
    <property type="entry name" value="R3H_dom"/>
</dbReference>
<feature type="domain" description="R3H" evidence="1">
    <location>
        <begin position="280"/>
        <end position="346"/>
    </location>
</feature>
<dbReference type="EMBL" id="JBBXMP010000026">
    <property type="protein sequence ID" value="KAL0067331.1"/>
    <property type="molecule type" value="Genomic_DNA"/>
</dbReference>
<proteinExistence type="predicted"/>
<gene>
    <name evidence="2" type="ORF">AAF712_005558</name>
</gene>
<accession>A0ABR3A0E5</accession>
<protein>
    <recommendedName>
        <fullName evidence="1">R3H domain-containing protein</fullName>
    </recommendedName>
</protein>
<evidence type="ECO:0000313" key="3">
    <source>
        <dbReference type="Proteomes" id="UP001437256"/>
    </source>
</evidence>
<sequence length="350" mass="39805">MVTLTDLPKELRQKIFLTAVQQEDRLVGNTWPKTITVLFRVCKVIRREMPWVLNSWSPLWWLQRPTDLTASAFLNIDGIKCGPKLDSLGISIFNDAEAENIRKADWATGYPHLLHPELVEAWSSAVPRLPSGIETVLLDVTPAPGWMREEHVGWLHTLLIDTRTARCFMNAHVHDISGLVELIHARYASRITIKLTGTLSHRSNRFVAEVIDRCQQNQIIIEYVGKYIYPYHIQQVVHALAPKKLTREVKDRQQALRLASLRKVLWSNKSEDLFSKACAEGGLDAVREEIRVVAEMMADKHKTRLEMPPSGNLHRAMVHSIAHDMGLQTASEGDGDNRHVVVTRESVSRD</sequence>
<dbReference type="SMART" id="SM00393">
    <property type="entry name" value="R3H"/>
    <property type="match status" value="1"/>
</dbReference>
<dbReference type="CDD" id="cd02325">
    <property type="entry name" value="R3H"/>
    <property type="match status" value="1"/>
</dbReference>